<dbReference type="InterPro" id="IPR050660">
    <property type="entry name" value="NEK_Ser/Thr_kinase"/>
</dbReference>
<accession>A0A8H3IUX9</accession>
<dbReference type="GO" id="GO:0005634">
    <property type="term" value="C:nucleus"/>
    <property type="evidence" value="ECO:0007669"/>
    <property type="project" value="TreeGrafter"/>
</dbReference>
<keyword evidence="3" id="KW-0808">Transferase</keyword>
<dbReference type="InterPro" id="IPR000719">
    <property type="entry name" value="Prot_kinase_dom"/>
</dbReference>
<evidence type="ECO:0000256" key="5">
    <source>
        <dbReference type="ARBA" id="ARBA00022777"/>
    </source>
</evidence>
<dbReference type="InterPro" id="IPR011009">
    <property type="entry name" value="Kinase-like_dom_sf"/>
</dbReference>
<keyword evidence="11" id="KW-1185">Reference proteome</keyword>
<evidence type="ECO:0000259" key="9">
    <source>
        <dbReference type="PROSITE" id="PS50011"/>
    </source>
</evidence>
<keyword evidence="6" id="KW-0067">ATP-binding</keyword>
<keyword evidence="2" id="KW-0723">Serine/threonine-protein kinase</keyword>
<reference evidence="10" key="1">
    <citation type="submission" date="2021-03" db="EMBL/GenBank/DDBJ databases">
        <authorList>
            <person name="Tagirdzhanova G."/>
        </authorList>
    </citation>
    <scope>NUCLEOTIDE SEQUENCE</scope>
</reference>
<dbReference type="GO" id="GO:0005524">
    <property type="term" value="F:ATP binding"/>
    <property type="evidence" value="ECO:0007669"/>
    <property type="project" value="UniProtKB-KW"/>
</dbReference>
<dbReference type="PROSITE" id="PS00108">
    <property type="entry name" value="PROTEIN_KINASE_ST"/>
    <property type="match status" value="1"/>
</dbReference>
<evidence type="ECO:0000313" key="11">
    <source>
        <dbReference type="Proteomes" id="UP000664521"/>
    </source>
</evidence>
<dbReference type="EMBL" id="CAJPDS010000045">
    <property type="protein sequence ID" value="CAF9927684.1"/>
    <property type="molecule type" value="Genomic_DNA"/>
</dbReference>
<keyword evidence="5" id="KW-0418">Kinase</keyword>
<dbReference type="CDD" id="cd00180">
    <property type="entry name" value="PKc"/>
    <property type="match status" value="1"/>
</dbReference>
<evidence type="ECO:0000256" key="2">
    <source>
        <dbReference type="ARBA" id="ARBA00022527"/>
    </source>
</evidence>
<feature type="domain" description="Protein kinase" evidence="9">
    <location>
        <begin position="42"/>
        <end position="326"/>
    </location>
</feature>
<dbReference type="PANTHER" id="PTHR43671:SF98">
    <property type="entry name" value="SERINE_THREONINE-PROTEIN KINASE NEK11"/>
    <property type="match status" value="1"/>
</dbReference>
<dbReference type="Gene3D" id="3.30.200.20">
    <property type="entry name" value="Phosphorylase Kinase, domain 1"/>
    <property type="match status" value="1"/>
</dbReference>
<proteinExistence type="predicted"/>
<dbReference type="AlphaFoldDB" id="A0A8H3IUX9"/>
<organism evidence="10 11">
    <name type="scientific">Heterodermia speciosa</name>
    <dbReference type="NCBI Taxonomy" id="116794"/>
    <lineage>
        <taxon>Eukaryota</taxon>
        <taxon>Fungi</taxon>
        <taxon>Dikarya</taxon>
        <taxon>Ascomycota</taxon>
        <taxon>Pezizomycotina</taxon>
        <taxon>Lecanoromycetes</taxon>
        <taxon>OSLEUM clade</taxon>
        <taxon>Lecanoromycetidae</taxon>
        <taxon>Caliciales</taxon>
        <taxon>Physciaceae</taxon>
        <taxon>Heterodermia</taxon>
    </lineage>
</organism>
<dbReference type="OrthoDB" id="310217at2759"/>
<comment type="catalytic activity">
    <reaction evidence="7">
        <text>L-threonyl-[protein] + ATP = O-phospho-L-threonyl-[protein] + ADP + H(+)</text>
        <dbReference type="Rhea" id="RHEA:46608"/>
        <dbReference type="Rhea" id="RHEA-COMP:11060"/>
        <dbReference type="Rhea" id="RHEA-COMP:11605"/>
        <dbReference type="ChEBI" id="CHEBI:15378"/>
        <dbReference type="ChEBI" id="CHEBI:30013"/>
        <dbReference type="ChEBI" id="CHEBI:30616"/>
        <dbReference type="ChEBI" id="CHEBI:61977"/>
        <dbReference type="ChEBI" id="CHEBI:456216"/>
        <dbReference type="EC" id="2.7.11.1"/>
    </reaction>
</comment>
<name>A0A8H3IUX9_9LECA</name>
<evidence type="ECO:0000256" key="3">
    <source>
        <dbReference type="ARBA" id="ARBA00022679"/>
    </source>
</evidence>
<dbReference type="PANTHER" id="PTHR43671">
    <property type="entry name" value="SERINE/THREONINE-PROTEIN KINASE NEK"/>
    <property type="match status" value="1"/>
</dbReference>
<evidence type="ECO:0000313" key="10">
    <source>
        <dbReference type="EMBL" id="CAF9927684.1"/>
    </source>
</evidence>
<dbReference type="PROSITE" id="PS50011">
    <property type="entry name" value="PROTEIN_KINASE_DOM"/>
    <property type="match status" value="1"/>
</dbReference>
<dbReference type="SUPFAM" id="SSF56112">
    <property type="entry name" value="Protein kinase-like (PK-like)"/>
    <property type="match status" value="1"/>
</dbReference>
<evidence type="ECO:0000256" key="7">
    <source>
        <dbReference type="ARBA" id="ARBA00047899"/>
    </source>
</evidence>
<gene>
    <name evidence="10" type="ORF">HETSPECPRED_006646</name>
</gene>
<dbReference type="InterPro" id="IPR008271">
    <property type="entry name" value="Ser/Thr_kinase_AS"/>
</dbReference>
<evidence type="ECO:0000256" key="1">
    <source>
        <dbReference type="ARBA" id="ARBA00012513"/>
    </source>
</evidence>
<comment type="caution">
    <text evidence="10">The sequence shown here is derived from an EMBL/GenBank/DDBJ whole genome shotgun (WGS) entry which is preliminary data.</text>
</comment>
<dbReference type="Proteomes" id="UP000664521">
    <property type="component" value="Unassembled WGS sequence"/>
</dbReference>
<dbReference type="Gene3D" id="1.10.510.10">
    <property type="entry name" value="Transferase(Phosphotransferase) domain 1"/>
    <property type="match status" value="1"/>
</dbReference>
<dbReference type="Pfam" id="PF00069">
    <property type="entry name" value="Pkinase"/>
    <property type="match status" value="1"/>
</dbReference>
<protein>
    <recommendedName>
        <fullName evidence="1">non-specific serine/threonine protein kinase</fullName>
        <ecNumber evidence="1">2.7.11.1</ecNumber>
    </recommendedName>
</protein>
<dbReference type="EC" id="2.7.11.1" evidence="1"/>
<evidence type="ECO:0000256" key="4">
    <source>
        <dbReference type="ARBA" id="ARBA00022741"/>
    </source>
</evidence>
<dbReference type="SMART" id="SM00220">
    <property type="entry name" value="S_TKc"/>
    <property type="match status" value="1"/>
</dbReference>
<evidence type="ECO:0000256" key="6">
    <source>
        <dbReference type="ARBA" id="ARBA00022840"/>
    </source>
</evidence>
<evidence type="ECO:0000256" key="8">
    <source>
        <dbReference type="ARBA" id="ARBA00048679"/>
    </source>
</evidence>
<comment type="catalytic activity">
    <reaction evidence="8">
        <text>L-seryl-[protein] + ATP = O-phospho-L-seryl-[protein] + ADP + H(+)</text>
        <dbReference type="Rhea" id="RHEA:17989"/>
        <dbReference type="Rhea" id="RHEA-COMP:9863"/>
        <dbReference type="Rhea" id="RHEA-COMP:11604"/>
        <dbReference type="ChEBI" id="CHEBI:15378"/>
        <dbReference type="ChEBI" id="CHEBI:29999"/>
        <dbReference type="ChEBI" id="CHEBI:30616"/>
        <dbReference type="ChEBI" id="CHEBI:83421"/>
        <dbReference type="ChEBI" id="CHEBI:456216"/>
        <dbReference type="EC" id="2.7.11.1"/>
    </reaction>
</comment>
<dbReference type="GO" id="GO:0004674">
    <property type="term" value="F:protein serine/threonine kinase activity"/>
    <property type="evidence" value="ECO:0007669"/>
    <property type="project" value="UniProtKB-KW"/>
</dbReference>
<keyword evidence="4" id="KW-0547">Nucleotide-binding</keyword>
<sequence>MPIINAAAEKMAQDKRDIEPTVQSCKHNRRLRKCCFDKHEQLVAVRTLPSGAQGLAEVVRREANKELIVRKMMPHKQVTYYRGEDEIPEEVKILRDFLPDHDNVIKLLDYSVSPDHVTLFTPYYQGGDLFTLTYNYWQAQIKVLAMVIWQAFRQMSNALAFLHHGYVASSGRKRSQWRPIIHRDVKPANIFIRAPINPKVRPLQPQFVLADFGLATVDMDNEEDVGTPEFQPPEGSTVTGAYDVWGLGAVIHAMCRENAPPIGPMPPDFPGGIHKWVRTPYARLPRSVASKYSIKLEELMMKCFKVNPEERIQSLSLARLIEDEFRPGGQVGRRVMKPIN</sequence>